<protein>
    <submittedName>
        <fullName evidence="3">Uncharacterized protein</fullName>
    </submittedName>
</protein>
<keyword evidence="2" id="KW-0812">Transmembrane</keyword>
<dbReference type="EMBL" id="ML210654">
    <property type="protein sequence ID" value="TFK16742.1"/>
    <property type="molecule type" value="Genomic_DNA"/>
</dbReference>
<gene>
    <name evidence="3" type="ORF">FA15DRAFT_711455</name>
</gene>
<feature type="transmembrane region" description="Helical" evidence="2">
    <location>
        <begin position="18"/>
        <end position="43"/>
    </location>
</feature>
<evidence type="ECO:0000313" key="4">
    <source>
        <dbReference type="Proteomes" id="UP000307440"/>
    </source>
</evidence>
<organism evidence="3 4">
    <name type="scientific">Coprinopsis marcescibilis</name>
    <name type="common">Agaric fungus</name>
    <name type="synonym">Psathyrella marcescibilis</name>
    <dbReference type="NCBI Taxonomy" id="230819"/>
    <lineage>
        <taxon>Eukaryota</taxon>
        <taxon>Fungi</taxon>
        <taxon>Dikarya</taxon>
        <taxon>Basidiomycota</taxon>
        <taxon>Agaricomycotina</taxon>
        <taxon>Agaricomycetes</taxon>
        <taxon>Agaricomycetidae</taxon>
        <taxon>Agaricales</taxon>
        <taxon>Agaricineae</taxon>
        <taxon>Psathyrellaceae</taxon>
        <taxon>Coprinopsis</taxon>
    </lineage>
</organism>
<accession>A0A5C3KA46</accession>
<keyword evidence="2" id="KW-0472">Membrane</keyword>
<feature type="compositionally biased region" description="Gly residues" evidence="1">
    <location>
        <begin position="173"/>
        <end position="185"/>
    </location>
</feature>
<evidence type="ECO:0000256" key="1">
    <source>
        <dbReference type="SAM" id="MobiDB-lite"/>
    </source>
</evidence>
<feature type="compositionally biased region" description="Basic and acidic residues" evidence="1">
    <location>
        <begin position="230"/>
        <end position="265"/>
    </location>
</feature>
<sequence>SFLSPPSDPFVAVFEREFLILLFTAVSWAWSCLGIKLASLARVHHNPAETFTGVLDGHYIETAPSVILGVFIGVGSVVFLYIKARQGPGPYLFASIFGYQPHNGRSVSISLLPDRTNDHASPTSLVDPDRETFGTASISGGASGVGTPRVGSRRGSVERGKGSRRGSVERSYAGGGSGGGGGGTSRGASRVGSPERGRPMPRGASPERERERDNDRGGRMARRLSPKRGRVADLDRVKSSDRMEGIRSSDRMDRMKSATGDRLDRVKSSESDSAFLDVTPPECSLVFEAFEEWARTVVLSAATRPRPFFISSSYFFAWTWAWTPRRALPAPPTRGTDDWGQFLLLQVPST</sequence>
<dbReference type="AlphaFoldDB" id="A0A5C3KA46"/>
<dbReference type="PANTHER" id="PTHR37994:SF1">
    <property type="entry name" value="ER TRANSPORTER 6TM N-TERMINAL DOMAIN-CONTAINING PROTEIN"/>
    <property type="match status" value="1"/>
</dbReference>
<keyword evidence="4" id="KW-1185">Reference proteome</keyword>
<feature type="compositionally biased region" description="Basic and acidic residues" evidence="1">
    <location>
        <begin position="205"/>
        <end position="218"/>
    </location>
</feature>
<feature type="non-terminal residue" evidence="3">
    <location>
        <position position="1"/>
    </location>
</feature>
<name>A0A5C3KA46_COPMA</name>
<dbReference type="PANTHER" id="PTHR37994">
    <property type="entry name" value="ARAE_2_N DOMAIN-CONTAINING PROTEIN-RELATED"/>
    <property type="match status" value="1"/>
</dbReference>
<feature type="transmembrane region" description="Helical" evidence="2">
    <location>
        <begin position="63"/>
        <end position="82"/>
    </location>
</feature>
<feature type="region of interest" description="Disordered" evidence="1">
    <location>
        <begin position="109"/>
        <end position="265"/>
    </location>
</feature>
<dbReference type="STRING" id="230819.A0A5C3KA46"/>
<evidence type="ECO:0000256" key="2">
    <source>
        <dbReference type="SAM" id="Phobius"/>
    </source>
</evidence>
<evidence type="ECO:0000313" key="3">
    <source>
        <dbReference type="EMBL" id="TFK16742.1"/>
    </source>
</evidence>
<proteinExistence type="predicted"/>
<feature type="compositionally biased region" description="Basic residues" evidence="1">
    <location>
        <begin position="219"/>
        <end position="229"/>
    </location>
</feature>
<dbReference type="OrthoDB" id="2274698at2759"/>
<keyword evidence="2" id="KW-1133">Transmembrane helix</keyword>
<reference evidence="3 4" key="1">
    <citation type="journal article" date="2019" name="Nat. Ecol. Evol.">
        <title>Megaphylogeny resolves global patterns of mushroom evolution.</title>
        <authorList>
            <person name="Varga T."/>
            <person name="Krizsan K."/>
            <person name="Foldi C."/>
            <person name="Dima B."/>
            <person name="Sanchez-Garcia M."/>
            <person name="Sanchez-Ramirez S."/>
            <person name="Szollosi G.J."/>
            <person name="Szarkandi J.G."/>
            <person name="Papp V."/>
            <person name="Albert L."/>
            <person name="Andreopoulos W."/>
            <person name="Angelini C."/>
            <person name="Antonin V."/>
            <person name="Barry K.W."/>
            <person name="Bougher N.L."/>
            <person name="Buchanan P."/>
            <person name="Buyck B."/>
            <person name="Bense V."/>
            <person name="Catcheside P."/>
            <person name="Chovatia M."/>
            <person name="Cooper J."/>
            <person name="Damon W."/>
            <person name="Desjardin D."/>
            <person name="Finy P."/>
            <person name="Geml J."/>
            <person name="Haridas S."/>
            <person name="Hughes K."/>
            <person name="Justo A."/>
            <person name="Karasinski D."/>
            <person name="Kautmanova I."/>
            <person name="Kiss B."/>
            <person name="Kocsube S."/>
            <person name="Kotiranta H."/>
            <person name="LaButti K.M."/>
            <person name="Lechner B.E."/>
            <person name="Liimatainen K."/>
            <person name="Lipzen A."/>
            <person name="Lukacs Z."/>
            <person name="Mihaltcheva S."/>
            <person name="Morgado L.N."/>
            <person name="Niskanen T."/>
            <person name="Noordeloos M.E."/>
            <person name="Ohm R.A."/>
            <person name="Ortiz-Santana B."/>
            <person name="Ovrebo C."/>
            <person name="Racz N."/>
            <person name="Riley R."/>
            <person name="Savchenko A."/>
            <person name="Shiryaev A."/>
            <person name="Soop K."/>
            <person name="Spirin V."/>
            <person name="Szebenyi C."/>
            <person name="Tomsovsky M."/>
            <person name="Tulloss R.E."/>
            <person name="Uehling J."/>
            <person name="Grigoriev I.V."/>
            <person name="Vagvolgyi C."/>
            <person name="Papp T."/>
            <person name="Martin F.M."/>
            <person name="Miettinen O."/>
            <person name="Hibbett D.S."/>
            <person name="Nagy L.G."/>
        </authorList>
    </citation>
    <scope>NUCLEOTIDE SEQUENCE [LARGE SCALE GENOMIC DNA]</scope>
    <source>
        <strain evidence="3 4">CBS 121175</strain>
    </source>
</reference>
<dbReference type="Proteomes" id="UP000307440">
    <property type="component" value="Unassembled WGS sequence"/>
</dbReference>